<dbReference type="PaxDb" id="722438-MPNE_0041"/>
<name>A0A0H3DKE0_MYCPB</name>
<dbReference type="Proteomes" id="UP000007756">
    <property type="component" value="Chromosome"/>
</dbReference>
<proteinExistence type="predicted"/>
<reference evidence="1 2" key="1">
    <citation type="journal article" date="2010" name="Appl. Environ. Microbiol.">
        <title>Targeted chromosomal knockouts in Mycoplasma pneumoniae.</title>
        <authorList>
            <person name="Krishnakumar R."/>
            <person name="Assad-Garcia N."/>
            <person name="Benders G.A."/>
            <person name="Phan Q."/>
            <person name="Montague M.G."/>
            <person name="Glass J.I."/>
        </authorList>
    </citation>
    <scope>NUCLEOTIDE SEQUENCE [LARGE SCALE GENOMIC DNA]</scope>
    <source>
        <strain evidence="2">ATCC 15531 / DSM 22911 / NBRC 14401 / NCTC 10119 / FH</strain>
    </source>
</reference>
<dbReference type="KEGG" id="mpj:MPNE_0041"/>
<accession>A0A0H3DKE0</accession>
<evidence type="ECO:0000313" key="1">
    <source>
        <dbReference type="EMBL" id="ADK86848.1"/>
    </source>
</evidence>
<dbReference type="HOGENOM" id="CLU_220033_0_0_14"/>
<organism evidence="1 2">
    <name type="scientific">Mycoplasmoides pneumoniae (strain ATCC 15531 / DSM 23978 / CIP 103766 / NBRC 14401 / NCTC 10119 / FH)</name>
    <name type="common">Mycoplasma pneumoniae</name>
    <dbReference type="NCBI Taxonomy" id="722438"/>
    <lineage>
        <taxon>Bacteria</taxon>
        <taxon>Bacillati</taxon>
        <taxon>Mycoplasmatota</taxon>
        <taxon>Mycoplasmoidales</taxon>
        <taxon>Mycoplasmoidaceae</taxon>
        <taxon>Mycoplasmoides</taxon>
    </lineage>
</organism>
<protein>
    <submittedName>
        <fullName evidence="1">Uncharacterized protein</fullName>
    </submittedName>
</protein>
<dbReference type="AlphaFoldDB" id="A0A0H3DKE0"/>
<gene>
    <name evidence="1" type="ordered locus">MPNE_0041</name>
</gene>
<dbReference type="EMBL" id="CP002077">
    <property type="protein sequence ID" value="ADK86848.1"/>
    <property type="molecule type" value="Genomic_DNA"/>
</dbReference>
<evidence type="ECO:0000313" key="2">
    <source>
        <dbReference type="Proteomes" id="UP000007756"/>
    </source>
</evidence>
<sequence length="38" mass="4436">MHRNNFAYWSIKQLILVDNKVAISSYFLNFTEKKGGMA</sequence>